<dbReference type="SUPFAM" id="SSF52833">
    <property type="entry name" value="Thioredoxin-like"/>
    <property type="match status" value="1"/>
</dbReference>
<dbReference type="InterPro" id="IPR005123">
    <property type="entry name" value="Oxoglu/Fe-dep_dioxygenase_dom"/>
</dbReference>
<dbReference type="GO" id="GO:0005506">
    <property type="term" value="F:iron ion binding"/>
    <property type="evidence" value="ECO:0007669"/>
    <property type="project" value="InterPro"/>
</dbReference>
<dbReference type="Gene3D" id="3.40.30.10">
    <property type="entry name" value="Glutaredoxin"/>
    <property type="match status" value="1"/>
</dbReference>
<dbReference type="EMBL" id="WHUT02000004">
    <property type="protein sequence ID" value="NUB44397.1"/>
    <property type="molecule type" value="Genomic_DNA"/>
</dbReference>
<organism evidence="8 9">
    <name type="scientific">Fertoeibacter niger</name>
    <dbReference type="NCBI Taxonomy" id="2656921"/>
    <lineage>
        <taxon>Bacteria</taxon>
        <taxon>Pseudomonadati</taxon>
        <taxon>Pseudomonadota</taxon>
        <taxon>Alphaproteobacteria</taxon>
        <taxon>Rhodobacterales</taxon>
        <taxon>Paracoccaceae</taxon>
        <taxon>Fertoeibacter</taxon>
    </lineage>
</organism>
<dbReference type="Pfam" id="PF00578">
    <property type="entry name" value="AhpC-TSA"/>
    <property type="match status" value="1"/>
</dbReference>
<gene>
    <name evidence="8" type="ORF">GEU84_008385</name>
</gene>
<evidence type="ECO:0000256" key="3">
    <source>
        <dbReference type="ARBA" id="ARBA00022896"/>
    </source>
</evidence>
<evidence type="ECO:0000256" key="1">
    <source>
        <dbReference type="ARBA" id="ARBA00001961"/>
    </source>
</evidence>
<keyword evidence="5" id="KW-0560">Oxidoreductase</keyword>
<keyword evidence="9" id="KW-1185">Reference proteome</keyword>
<keyword evidence="4" id="KW-0223">Dioxygenase</keyword>
<protein>
    <submittedName>
        <fullName evidence="8">2OG-Fe(II) oxygenase</fullName>
    </submittedName>
</protein>
<evidence type="ECO:0000256" key="4">
    <source>
        <dbReference type="ARBA" id="ARBA00022964"/>
    </source>
</evidence>
<keyword evidence="6" id="KW-0408">Iron</keyword>
<keyword evidence="3" id="KW-0847">Vitamin C</keyword>
<dbReference type="GO" id="GO:0016705">
    <property type="term" value="F:oxidoreductase activity, acting on paired donors, with incorporation or reduction of molecular oxygen"/>
    <property type="evidence" value="ECO:0007669"/>
    <property type="project" value="InterPro"/>
</dbReference>
<dbReference type="InterPro" id="IPR000866">
    <property type="entry name" value="AhpC/TSA"/>
</dbReference>
<evidence type="ECO:0000313" key="8">
    <source>
        <dbReference type="EMBL" id="NUB44397.1"/>
    </source>
</evidence>
<dbReference type="RefSeq" id="WP_174539518.1">
    <property type="nucleotide sequence ID" value="NZ_WHUT02000004.1"/>
</dbReference>
<name>A0A8X8GWG5_9RHOB</name>
<evidence type="ECO:0000313" key="9">
    <source>
        <dbReference type="Proteomes" id="UP000484076"/>
    </source>
</evidence>
<dbReference type="Gene3D" id="2.60.120.620">
    <property type="entry name" value="q2cbj1_9rhob like domain"/>
    <property type="match status" value="1"/>
</dbReference>
<dbReference type="Proteomes" id="UP000484076">
    <property type="component" value="Unassembled WGS sequence"/>
</dbReference>
<dbReference type="PROSITE" id="PS51471">
    <property type="entry name" value="FE2OG_OXY"/>
    <property type="match status" value="1"/>
</dbReference>
<dbReference type="GO" id="GO:0016209">
    <property type="term" value="F:antioxidant activity"/>
    <property type="evidence" value="ECO:0007669"/>
    <property type="project" value="InterPro"/>
</dbReference>
<dbReference type="GO" id="GO:0051213">
    <property type="term" value="F:dioxygenase activity"/>
    <property type="evidence" value="ECO:0007669"/>
    <property type="project" value="UniProtKB-KW"/>
</dbReference>
<evidence type="ECO:0000256" key="2">
    <source>
        <dbReference type="ARBA" id="ARBA00022723"/>
    </source>
</evidence>
<dbReference type="GO" id="GO:0031418">
    <property type="term" value="F:L-ascorbic acid binding"/>
    <property type="evidence" value="ECO:0007669"/>
    <property type="project" value="UniProtKB-KW"/>
</dbReference>
<dbReference type="InterPro" id="IPR044862">
    <property type="entry name" value="Pro_4_hyd_alph_FE2OG_OXY"/>
</dbReference>
<sequence length="371" mass="41097">MSEIVRLSPGDPAPYFTQRSSVNPRYALDTAAGRYLVLCFYHSAAHPAAQRALAAAHARPDIFNDDFACFFGISTDPEDESAARVANRFPGYRHIYDFDLKASRLYGAVPVDPAASARLALWVITDPTLRVIDIVHFTADGSDFARLMARLDALPPPHRFAGMPLQAPILYLPRVFEPEFCKTLMDIYDAQGGEMSGFMRQIDGKTVGLHDKNHKVRRDVNLSDADLIAQTQRRILRRVVPEIAKVHQFQVTRMERYLVACYDAAEGGHFAPHRDNTTLGTAHRRFAVSINLNDDFEGGEVSFPEYGPQGFKAPPGGAVVFSCSLLHKVSRVTAGRRYAFLPFLYDDAAAELRKANLDAVQLAPATDATRG</sequence>
<dbReference type="SMART" id="SM00702">
    <property type="entry name" value="P4Hc"/>
    <property type="match status" value="1"/>
</dbReference>
<proteinExistence type="predicted"/>
<dbReference type="Pfam" id="PF13640">
    <property type="entry name" value="2OG-FeII_Oxy_3"/>
    <property type="match status" value="1"/>
</dbReference>
<dbReference type="SUPFAM" id="SSF51197">
    <property type="entry name" value="Clavaminate synthase-like"/>
    <property type="match status" value="1"/>
</dbReference>
<keyword evidence="2" id="KW-0479">Metal-binding</keyword>
<evidence type="ECO:0000259" key="7">
    <source>
        <dbReference type="PROSITE" id="PS51471"/>
    </source>
</evidence>
<reference evidence="8" key="1">
    <citation type="submission" date="2020-05" db="EMBL/GenBank/DDBJ databases">
        <title>Fertoebacter nigrum gen. nov., sp. nov., a new member of the family Rhodobacteraceae.</title>
        <authorList>
            <person name="Szuroczki S."/>
            <person name="Abbaszade G."/>
            <person name="Buni D."/>
            <person name="Schumann P."/>
            <person name="Toth E."/>
        </authorList>
    </citation>
    <scope>NUCLEOTIDE SEQUENCE</scope>
    <source>
        <strain evidence="8">RG-N-1a</strain>
    </source>
</reference>
<comment type="caution">
    <text evidence="8">The sequence shown here is derived from an EMBL/GenBank/DDBJ whole genome shotgun (WGS) entry which is preliminary data.</text>
</comment>
<dbReference type="InterPro" id="IPR036249">
    <property type="entry name" value="Thioredoxin-like_sf"/>
</dbReference>
<dbReference type="InterPro" id="IPR006620">
    <property type="entry name" value="Pro_4_hyd_alph"/>
</dbReference>
<evidence type="ECO:0000256" key="5">
    <source>
        <dbReference type="ARBA" id="ARBA00023002"/>
    </source>
</evidence>
<evidence type="ECO:0000256" key="6">
    <source>
        <dbReference type="ARBA" id="ARBA00023004"/>
    </source>
</evidence>
<accession>A0A8X8GWG5</accession>
<comment type="cofactor">
    <cofactor evidence="1">
        <name>L-ascorbate</name>
        <dbReference type="ChEBI" id="CHEBI:38290"/>
    </cofactor>
</comment>
<feature type="domain" description="Fe2OG dioxygenase" evidence="7">
    <location>
        <begin position="253"/>
        <end position="347"/>
    </location>
</feature>
<dbReference type="AlphaFoldDB" id="A0A8X8GWG5"/>